<sequence>MAIRSGLAAQIGIGVESTVGTAATPTRFYEFNDESIAQTIERIESEGLRTGNRVLRSDRFASGQKAIEGSFSMDMTAGNTAILFKHALGAVATAGSFVHTCTMADPFGLGLTIEVGRPGNDGTVRAFTYAGCKINTLDLSVSVGELLSAEFGVIGTTAESIGTVTAASYGSSLELLHFAGAAITVAGTAYPCKDFSLSVNNGLSGDRFVLGSQTAQQPIASSLAEVTGTLTSEFVDATAYNRVVNATAAAITATFTDSASKSITVTVPVARFDGDTPSVGGPDILDQTLNFKGLFNGTDSPVTIAVANGDSAP</sequence>
<protein>
    <recommendedName>
        <fullName evidence="4">Major tail protein</fullName>
    </recommendedName>
</protein>
<reference evidence="1" key="1">
    <citation type="submission" date="2020-05" db="EMBL/GenBank/DDBJ databases">
        <authorList>
            <person name="Chiriac C."/>
            <person name="Salcher M."/>
            <person name="Ghai R."/>
            <person name="Kavagutti S V."/>
        </authorList>
    </citation>
    <scope>NUCLEOTIDE SEQUENCE</scope>
</reference>
<dbReference type="EMBL" id="LR798409">
    <property type="protein sequence ID" value="CAB5229689.1"/>
    <property type="molecule type" value="Genomic_DNA"/>
</dbReference>
<dbReference type="InterPro" id="IPR044000">
    <property type="entry name" value="Phage_tube_2"/>
</dbReference>
<evidence type="ECO:0000313" key="3">
    <source>
        <dbReference type="EMBL" id="CAB5229689.1"/>
    </source>
</evidence>
<evidence type="ECO:0008006" key="4">
    <source>
        <dbReference type="Google" id="ProtNLM"/>
    </source>
</evidence>
<evidence type="ECO:0000313" key="1">
    <source>
        <dbReference type="EMBL" id="CAB4172878.1"/>
    </source>
</evidence>
<name>A0A6J5PUY3_9CAUD</name>
<dbReference type="EMBL" id="LR797334">
    <property type="protein sequence ID" value="CAB4203893.1"/>
    <property type="molecule type" value="Genomic_DNA"/>
</dbReference>
<dbReference type="EMBL" id="LR796889">
    <property type="protein sequence ID" value="CAB4172878.1"/>
    <property type="molecule type" value="Genomic_DNA"/>
</dbReference>
<evidence type="ECO:0000313" key="2">
    <source>
        <dbReference type="EMBL" id="CAB4203893.1"/>
    </source>
</evidence>
<gene>
    <name evidence="2" type="ORF">UFOVP1392_8</name>
    <name evidence="3" type="ORF">UFOVP1569_7</name>
    <name evidence="1" type="ORF">UFOVP952_18</name>
</gene>
<proteinExistence type="predicted"/>
<dbReference type="Pfam" id="PF18906">
    <property type="entry name" value="Phage_tube_2"/>
    <property type="match status" value="1"/>
</dbReference>
<organism evidence="1">
    <name type="scientific">uncultured Caudovirales phage</name>
    <dbReference type="NCBI Taxonomy" id="2100421"/>
    <lineage>
        <taxon>Viruses</taxon>
        <taxon>Duplodnaviria</taxon>
        <taxon>Heunggongvirae</taxon>
        <taxon>Uroviricota</taxon>
        <taxon>Caudoviricetes</taxon>
        <taxon>Peduoviridae</taxon>
        <taxon>Maltschvirus</taxon>
        <taxon>Maltschvirus maltsch</taxon>
    </lineage>
</organism>
<accession>A0A6J5PUY3</accession>